<dbReference type="EMBL" id="KZ308952">
    <property type="protein sequence ID" value="KAG8235798.1"/>
    <property type="molecule type" value="Genomic_DNA"/>
</dbReference>
<dbReference type="FunFam" id="1.10.10.1590:FF:000001">
    <property type="entry name" value="NADH-quinone oxidoreductase subunit E"/>
    <property type="match status" value="1"/>
</dbReference>
<proteinExistence type="inferred from homology"/>
<dbReference type="InterPro" id="IPR041921">
    <property type="entry name" value="NuoE_N"/>
</dbReference>
<keyword evidence="7" id="KW-0472">Membrane</keyword>
<keyword evidence="3" id="KW-0479">Metal-binding</keyword>
<feature type="transmembrane region" description="Helical" evidence="7">
    <location>
        <begin position="34"/>
        <end position="54"/>
    </location>
</feature>
<evidence type="ECO:0008006" key="10">
    <source>
        <dbReference type="Google" id="ProtNLM"/>
    </source>
</evidence>
<evidence type="ECO:0000313" key="8">
    <source>
        <dbReference type="EMBL" id="KAG8235798.1"/>
    </source>
</evidence>
<evidence type="ECO:0000256" key="7">
    <source>
        <dbReference type="SAM" id="Phobius"/>
    </source>
</evidence>
<evidence type="ECO:0000256" key="1">
    <source>
        <dbReference type="ARBA" id="ARBA00010643"/>
    </source>
</evidence>
<sequence>MSVKDMEEILDDLKAGKDPKPGPRRQRRLPQLRFLLFYYFCSSLLGSFTMLSSIRRISGVLLKNARPMQTTSVAFSDNLFVHRDTPENNAETPFEFTPENKKRAEVIMSIYPDGHQRAAMIPLLDLAQRQHGWLPISAMHKVAEMLGIPKMRVYEVATFYTMFNRYVFLITLKNTVILLLYLLNTYFREDIFPSALKVSKVNPLYKRKGDPVDLNSYRPIAIQTQFAKIFEKTCRSCLILNLQKFCHLTTMVHINSHLYWDLKVEILLKKLVLCASSFVPSAPLSQ</sequence>
<keyword evidence="5" id="KW-0411">Iron-sulfur</keyword>
<dbReference type="GO" id="GO:0005739">
    <property type="term" value="C:mitochondrion"/>
    <property type="evidence" value="ECO:0007669"/>
    <property type="project" value="GOC"/>
</dbReference>
<gene>
    <name evidence="8" type="ORF">J437_LFUL015837</name>
</gene>
<organism evidence="8 9">
    <name type="scientific">Ladona fulva</name>
    <name type="common">Scarce chaser dragonfly</name>
    <name type="synonym">Libellula fulva</name>
    <dbReference type="NCBI Taxonomy" id="123851"/>
    <lineage>
        <taxon>Eukaryota</taxon>
        <taxon>Metazoa</taxon>
        <taxon>Ecdysozoa</taxon>
        <taxon>Arthropoda</taxon>
        <taxon>Hexapoda</taxon>
        <taxon>Insecta</taxon>
        <taxon>Pterygota</taxon>
        <taxon>Palaeoptera</taxon>
        <taxon>Odonata</taxon>
        <taxon>Epiprocta</taxon>
        <taxon>Anisoptera</taxon>
        <taxon>Libelluloidea</taxon>
        <taxon>Libellulidae</taxon>
        <taxon>Ladona</taxon>
    </lineage>
</organism>
<name>A0A8K0KP54_LADFU</name>
<evidence type="ECO:0000313" key="9">
    <source>
        <dbReference type="Proteomes" id="UP000792457"/>
    </source>
</evidence>
<dbReference type="GO" id="GO:0046872">
    <property type="term" value="F:metal ion binding"/>
    <property type="evidence" value="ECO:0007669"/>
    <property type="project" value="UniProtKB-KW"/>
</dbReference>
<dbReference type="InterPro" id="IPR036249">
    <property type="entry name" value="Thioredoxin-like_sf"/>
</dbReference>
<dbReference type="PANTHER" id="PTHR10371:SF3">
    <property type="entry name" value="NADH DEHYDROGENASE [UBIQUINONE] FLAVOPROTEIN 2, MITOCHONDRIAL"/>
    <property type="match status" value="1"/>
</dbReference>
<comment type="cofactor">
    <cofactor evidence="6">
        <name>[2Fe-2S] cluster</name>
        <dbReference type="ChEBI" id="CHEBI:190135"/>
    </cofactor>
</comment>
<dbReference type="Proteomes" id="UP000792457">
    <property type="component" value="Unassembled WGS sequence"/>
</dbReference>
<dbReference type="GO" id="GO:0006120">
    <property type="term" value="P:mitochondrial electron transport, NADH to ubiquinone"/>
    <property type="evidence" value="ECO:0007669"/>
    <property type="project" value="TreeGrafter"/>
</dbReference>
<evidence type="ECO:0000256" key="5">
    <source>
        <dbReference type="ARBA" id="ARBA00023014"/>
    </source>
</evidence>
<reference evidence="8" key="2">
    <citation type="submission" date="2017-10" db="EMBL/GenBank/DDBJ databases">
        <title>Ladona fulva Genome sequencing and assembly.</title>
        <authorList>
            <person name="Murali S."/>
            <person name="Richards S."/>
            <person name="Bandaranaike D."/>
            <person name="Bellair M."/>
            <person name="Blankenburg K."/>
            <person name="Chao H."/>
            <person name="Dinh H."/>
            <person name="Doddapaneni H."/>
            <person name="Dugan-Rocha S."/>
            <person name="Elkadiri S."/>
            <person name="Gnanaolivu R."/>
            <person name="Hernandez B."/>
            <person name="Skinner E."/>
            <person name="Javaid M."/>
            <person name="Lee S."/>
            <person name="Li M."/>
            <person name="Ming W."/>
            <person name="Munidasa M."/>
            <person name="Muniz J."/>
            <person name="Nguyen L."/>
            <person name="Hughes D."/>
            <person name="Osuji N."/>
            <person name="Pu L.-L."/>
            <person name="Puazo M."/>
            <person name="Qu C."/>
            <person name="Quiroz J."/>
            <person name="Raj R."/>
            <person name="Weissenberger G."/>
            <person name="Xin Y."/>
            <person name="Zou X."/>
            <person name="Han Y."/>
            <person name="Worley K."/>
            <person name="Muzny D."/>
            <person name="Gibbs R."/>
        </authorList>
    </citation>
    <scope>NUCLEOTIDE SEQUENCE</scope>
    <source>
        <strain evidence="8">Sampled in the wild</strain>
    </source>
</reference>
<protein>
    <recommendedName>
        <fullName evidence="10">NADH dehydrogenase [ubiquinone] flavoprotein 2, mitochondrial</fullName>
    </recommendedName>
</protein>
<evidence type="ECO:0000256" key="2">
    <source>
        <dbReference type="ARBA" id="ARBA00022714"/>
    </source>
</evidence>
<keyword evidence="2" id="KW-0001">2Fe-2S</keyword>
<dbReference type="Gene3D" id="1.10.10.1590">
    <property type="entry name" value="NADH-quinone oxidoreductase subunit E"/>
    <property type="match status" value="1"/>
</dbReference>
<comment type="similarity">
    <text evidence="1">Belongs to the complex I 24 kDa subunit family.</text>
</comment>
<evidence type="ECO:0000256" key="4">
    <source>
        <dbReference type="ARBA" id="ARBA00023004"/>
    </source>
</evidence>
<evidence type="ECO:0000256" key="6">
    <source>
        <dbReference type="ARBA" id="ARBA00034078"/>
    </source>
</evidence>
<comment type="caution">
    <text evidence="8">The sequence shown here is derived from an EMBL/GenBank/DDBJ whole genome shotgun (WGS) entry which is preliminary data.</text>
</comment>
<keyword evidence="9" id="KW-1185">Reference proteome</keyword>
<keyword evidence="7" id="KW-0812">Transmembrane</keyword>
<dbReference type="Pfam" id="PF01257">
    <property type="entry name" value="2Fe-2S_thioredx"/>
    <property type="match status" value="1"/>
</dbReference>
<dbReference type="AlphaFoldDB" id="A0A8K0KP54"/>
<keyword evidence="4" id="KW-0408">Iron</keyword>
<dbReference type="OrthoDB" id="10254187at2759"/>
<evidence type="ECO:0000256" key="3">
    <source>
        <dbReference type="ARBA" id="ARBA00022723"/>
    </source>
</evidence>
<keyword evidence="7" id="KW-1133">Transmembrane helix</keyword>
<dbReference type="GO" id="GO:0003954">
    <property type="term" value="F:NADH dehydrogenase activity"/>
    <property type="evidence" value="ECO:0007669"/>
    <property type="project" value="TreeGrafter"/>
</dbReference>
<dbReference type="GO" id="GO:0051537">
    <property type="term" value="F:2 iron, 2 sulfur cluster binding"/>
    <property type="evidence" value="ECO:0007669"/>
    <property type="project" value="UniProtKB-KW"/>
</dbReference>
<dbReference type="SUPFAM" id="SSF52833">
    <property type="entry name" value="Thioredoxin-like"/>
    <property type="match status" value="1"/>
</dbReference>
<reference evidence="8" key="1">
    <citation type="submission" date="2013-04" db="EMBL/GenBank/DDBJ databases">
        <authorList>
            <person name="Qu J."/>
            <person name="Murali S.C."/>
            <person name="Bandaranaike D."/>
            <person name="Bellair M."/>
            <person name="Blankenburg K."/>
            <person name="Chao H."/>
            <person name="Dinh H."/>
            <person name="Doddapaneni H."/>
            <person name="Downs B."/>
            <person name="Dugan-Rocha S."/>
            <person name="Elkadiri S."/>
            <person name="Gnanaolivu R.D."/>
            <person name="Hernandez B."/>
            <person name="Javaid M."/>
            <person name="Jayaseelan J.C."/>
            <person name="Lee S."/>
            <person name="Li M."/>
            <person name="Ming W."/>
            <person name="Munidasa M."/>
            <person name="Muniz J."/>
            <person name="Nguyen L."/>
            <person name="Ongeri F."/>
            <person name="Osuji N."/>
            <person name="Pu L.-L."/>
            <person name="Puazo M."/>
            <person name="Qu C."/>
            <person name="Quiroz J."/>
            <person name="Raj R."/>
            <person name="Weissenberger G."/>
            <person name="Xin Y."/>
            <person name="Zou X."/>
            <person name="Han Y."/>
            <person name="Richards S."/>
            <person name="Worley K."/>
            <person name="Muzny D."/>
            <person name="Gibbs R."/>
        </authorList>
    </citation>
    <scope>NUCLEOTIDE SEQUENCE</scope>
    <source>
        <strain evidence="8">Sampled in the wild</strain>
    </source>
</reference>
<accession>A0A8K0KP54</accession>
<dbReference type="PANTHER" id="PTHR10371">
    <property type="entry name" value="NADH DEHYDROGENASE UBIQUINONE FLAVOPROTEIN 2, MITOCHONDRIAL"/>
    <property type="match status" value="1"/>
</dbReference>